<proteinExistence type="predicted"/>
<accession>A0A9D3U881</accession>
<comment type="caution">
    <text evidence="2">The sequence shown here is derived from an EMBL/GenBank/DDBJ whole genome shotgun (WGS) entry which is preliminary data.</text>
</comment>
<sequence length="116" mass="13246">MERMREPPFYFYDNNRLCPRYWNIIFYGTSFVPSFDQANSFLASIGFSFPSHTSRTSLLTPTVNIHVLGLLVVIHENEEVVVTPSRTMANRIQKMPRVEGSTQNTKESANSTDSPI</sequence>
<dbReference type="AlphaFoldDB" id="A0A9D3U881"/>
<name>A0A9D3U881_9ROSI</name>
<organism evidence="2 3">
    <name type="scientific">Gossypium stocksii</name>
    <dbReference type="NCBI Taxonomy" id="47602"/>
    <lineage>
        <taxon>Eukaryota</taxon>
        <taxon>Viridiplantae</taxon>
        <taxon>Streptophyta</taxon>
        <taxon>Embryophyta</taxon>
        <taxon>Tracheophyta</taxon>
        <taxon>Spermatophyta</taxon>
        <taxon>Magnoliopsida</taxon>
        <taxon>eudicotyledons</taxon>
        <taxon>Gunneridae</taxon>
        <taxon>Pentapetalae</taxon>
        <taxon>rosids</taxon>
        <taxon>malvids</taxon>
        <taxon>Malvales</taxon>
        <taxon>Malvaceae</taxon>
        <taxon>Malvoideae</taxon>
        <taxon>Gossypium</taxon>
    </lineage>
</organism>
<keyword evidence="3" id="KW-1185">Reference proteome</keyword>
<gene>
    <name evidence="2" type="ORF">J1N35_043957</name>
</gene>
<evidence type="ECO:0000313" key="3">
    <source>
        <dbReference type="Proteomes" id="UP000828251"/>
    </source>
</evidence>
<feature type="region of interest" description="Disordered" evidence="1">
    <location>
        <begin position="91"/>
        <end position="116"/>
    </location>
</feature>
<reference evidence="2 3" key="1">
    <citation type="journal article" date="2021" name="Plant Biotechnol. J.">
        <title>Multi-omics assisted identification of the key and species-specific regulatory components of drought-tolerant mechanisms in Gossypium stocksii.</title>
        <authorList>
            <person name="Yu D."/>
            <person name="Ke L."/>
            <person name="Zhang D."/>
            <person name="Wu Y."/>
            <person name="Sun Y."/>
            <person name="Mei J."/>
            <person name="Sun J."/>
            <person name="Sun Y."/>
        </authorList>
    </citation>
    <scope>NUCLEOTIDE SEQUENCE [LARGE SCALE GENOMIC DNA]</scope>
    <source>
        <strain evidence="3">cv. E1</strain>
        <tissue evidence="2">Leaf</tissue>
    </source>
</reference>
<protein>
    <submittedName>
        <fullName evidence="2">Uncharacterized protein</fullName>
    </submittedName>
</protein>
<dbReference type="EMBL" id="JAIQCV010000013">
    <property type="protein sequence ID" value="KAH1031783.1"/>
    <property type="molecule type" value="Genomic_DNA"/>
</dbReference>
<dbReference type="Proteomes" id="UP000828251">
    <property type="component" value="Unassembled WGS sequence"/>
</dbReference>
<evidence type="ECO:0000256" key="1">
    <source>
        <dbReference type="SAM" id="MobiDB-lite"/>
    </source>
</evidence>
<feature type="compositionally biased region" description="Polar residues" evidence="1">
    <location>
        <begin position="100"/>
        <end position="116"/>
    </location>
</feature>
<evidence type="ECO:0000313" key="2">
    <source>
        <dbReference type="EMBL" id="KAH1031783.1"/>
    </source>
</evidence>